<dbReference type="HOGENOM" id="CLU_001354_2_0_1"/>
<dbReference type="GO" id="GO:0048513">
    <property type="term" value="P:animal organ development"/>
    <property type="evidence" value="ECO:0007669"/>
    <property type="project" value="UniProtKB-ARBA"/>
</dbReference>
<dbReference type="InterPro" id="IPR020894">
    <property type="entry name" value="Cadherin_CS"/>
</dbReference>
<keyword evidence="7" id="KW-0677">Repeat</keyword>
<dbReference type="Pfam" id="PF00028">
    <property type="entry name" value="Cadherin"/>
    <property type="match status" value="10"/>
</dbReference>
<keyword evidence="6" id="KW-0732">Signal</keyword>
<dbReference type="GO" id="GO:0005886">
    <property type="term" value="C:plasma membrane"/>
    <property type="evidence" value="ECO:0007669"/>
    <property type="project" value="UniProtKB-SubCell"/>
</dbReference>
<feature type="domain" description="Cadherin" evidence="16">
    <location>
        <begin position="16"/>
        <end position="124"/>
    </location>
</feature>
<dbReference type="STRING" id="126957.T1IXK9"/>
<accession>T1IXK9</accession>
<organism evidence="17 18">
    <name type="scientific">Strigamia maritima</name>
    <name type="common">European centipede</name>
    <name type="synonym">Geophilus maritimus</name>
    <dbReference type="NCBI Taxonomy" id="126957"/>
    <lineage>
        <taxon>Eukaryota</taxon>
        <taxon>Metazoa</taxon>
        <taxon>Ecdysozoa</taxon>
        <taxon>Arthropoda</taxon>
        <taxon>Myriapoda</taxon>
        <taxon>Chilopoda</taxon>
        <taxon>Pleurostigmophora</taxon>
        <taxon>Geophilomorpha</taxon>
        <taxon>Linotaeniidae</taxon>
        <taxon>Strigamia</taxon>
    </lineage>
</organism>
<evidence type="ECO:0000313" key="17">
    <source>
        <dbReference type="EnsemblMetazoa" id="SMAR005947-PA"/>
    </source>
</evidence>
<evidence type="ECO:0000256" key="8">
    <source>
        <dbReference type="ARBA" id="ARBA00022837"/>
    </source>
</evidence>
<feature type="domain" description="Cadherin" evidence="16">
    <location>
        <begin position="1242"/>
        <end position="1357"/>
    </location>
</feature>
<keyword evidence="12" id="KW-1015">Disulfide bond</keyword>
<evidence type="ECO:0000256" key="6">
    <source>
        <dbReference type="ARBA" id="ARBA00022729"/>
    </source>
</evidence>
<evidence type="ECO:0000256" key="5">
    <source>
        <dbReference type="ARBA" id="ARBA00022723"/>
    </source>
</evidence>
<sequence length="1489" mass="164658">MIILVLDVNDNEPIFKSYNSSVLVKENSLPGEIASLEATDRDEGPFGQVLYELQEPDGKSGKFQVQTVNGKGVISLVQELDYEKINIYQLEIVAKDQPSFGRRNTATAAILIKVVDVPDQPPQFIHVPSITRIAENLPQGSLVLRVKAVDGDRGVNNQISYSLQEASEHKGLFVIHPSTGQVFVQGTLDREAEGFLDGYILQIEASEVNSTVYPVPSASTEVTVILLDVNDETPRFANDSYIGDIVENAQINIPVRFTSGVAEVVDYDQGKNGTFRLFVEGENGMFDVSPHEGINEVTFLIRVKNSSLLDYEKTKKVDFKIVAREVVASGAKSSSANVTVYIQDSNDNVPQFVEEEYAARIAENVTLGTTVVKIQARDADSGQFGNDGLRYTRIHGQIADRLHLDALTGVITVRTAEHGFDRELVAQYFLTVEARDDNGLGNANTVKLVVFVDDVNDNSPQFSEEKYERSVYENQVQFATPLVVHAVDRDLNGTANSNISYSVVSMTPSIDISMNETSGELSLNSPLDYELLHDSGQVRTVNVTVRAADHGEPSLHTDTLVTIFVMDVNDNIPQFDSSLYSASIPEDTASGKLVLKVHATDADSSAAFGRVIYQMESGFHDKFVVDSQTGAINVASAANLDPDLTRPKTYFYAFQVIAFDGGIGYDQKLSSVLVNITITDVNNKLPEFEELGVVQVLENKQPGEIVANLTATDEDSSAKLEFAFDDSRCEARNEEGALVKDFNVSSMFDLDSDTGLIRLASSFDRETIETVKLLAIVRDVGAANGTQTATTTVTVKIDDVNDNPPVFRKKMYSQGVLENSKLSTHVLTVVAYDADVNKTVSYSLNGSANITRLVKLDSETGDISVAKKIDREQFSWLNFSVLATDSGIPPKASVVNVSVQVLDENDNNPIFEQSETNFSIPEDADPGTKVGVIRAKDADSGVYGKITYLLDKKTSVGKFTIDPNLGVLVVADKLDRETRDNYNLIVEAWDNYQYGFSNRESRNAFKQVFIKVLDVNDQVPLIAPHEGCSVITEYHRVGETIRVIRGSDGDEFSSPNSRMSFSIVDGDVHGLFSIESIDRSSARLVASKSLKQYVGNSSLTIKVSDDGLPPLSSTDVLNVCVTDFNDHAPKFKRPSQNFTVRVLEDSPPGTTIIRVEADDEDTGANGIVKYRIKNDSFGHWRSFAIDLDNGTITLLTNLDRETQKLYQIRVEAFDMGVPTALATDLDLNVYVKNVNDVEPRFTQKQYQVHFTENSEPGAEKHVLLGTVDEEAYDEDEKQSAVCYYIISGNEKNLFDLDKFTHVFRNVEPLDREQDEEHRLVVSASEDCVQSPKKASSEISTMNLLVKVDDVNDNPPVFQRRVFTGGVTTEAQFGTVVLQLQAYDRDVGNNARLTYYVNGPVSRRLTEGVQGEISVRPFIVNVSSGEVNLNFDPQKGMKGYFDFSVLVNDTGSFYDTATVYIYLLRADQRVKFVVRLTPEELREKIEYFRE</sequence>
<evidence type="ECO:0000256" key="14">
    <source>
        <dbReference type="ARBA" id="ARBA00059331"/>
    </source>
</evidence>
<feature type="domain" description="Cadherin" evidence="16">
    <location>
        <begin position="1358"/>
        <end position="1479"/>
    </location>
</feature>
<keyword evidence="8 15" id="KW-0106">Calcium</keyword>
<keyword evidence="11" id="KW-0472">Membrane</keyword>
<name>T1IXK9_STRMM</name>
<reference evidence="18" key="1">
    <citation type="submission" date="2011-05" db="EMBL/GenBank/DDBJ databases">
        <authorList>
            <person name="Richards S.R."/>
            <person name="Qu J."/>
            <person name="Jiang H."/>
            <person name="Jhangiani S.N."/>
            <person name="Agravi P."/>
            <person name="Goodspeed R."/>
            <person name="Gross S."/>
            <person name="Mandapat C."/>
            <person name="Jackson L."/>
            <person name="Mathew T."/>
            <person name="Pu L."/>
            <person name="Thornton R."/>
            <person name="Saada N."/>
            <person name="Wilczek-Boney K.B."/>
            <person name="Lee S."/>
            <person name="Kovar C."/>
            <person name="Wu Y."/>
            <person name="Scherer S.E."/>
            <person name="Worley K.C."/>
            <person name="Muzny D.M."/>
            <person name="Gibbs R."/>
        </authorList>
    </citation>
    <scope>NUCLEOTIDE SEQUENCE</scope>
    <source>
        <strain evidence="18">Brora</strain>
    </source>
</reference>
<dbReference type="PANTHER" id="PTHR24025">
    <property type="entry name" value="DESMOGLEIN FAMILY MEMBER"/>
    <property type="match status" value="1"/>
</dbReference>
<dbReference type="GO" id="GO:0001736">
    <property type="term" value="P:establishment of planar polarity"/>
    <property type="evidence" value="ECO:0007669"/>
    <property type="project" value="UniProtKB-ARBA"/>
</dbReference>
<dbReference type="EnsemblMetazoa" id="SMAR005947-RA">
    <property type="protein sequence ID" value="SMAR005947-PA"/>
    <property type="gene ID" value="SMAR005947"/>
</dbReference>
<evidence type="ECO:0000256" key="3">
    <source>
        <dbReference type="ARBA" id="ARBA00022536"/>
    </source>
</evidence>
<evidence type="ECO:0000256" key="11">
    <source>
        <dbReference type="ARBA" id="ARBA00023136"/>
    </source>
</evidence>
<dbReference type="FunFam" id="2.60.40.60:FF:000098">
    <property type="entry name" value="cadherin-23 isoform X1"/>
    <property type="match status" value="1"/>
</dbReference>
<dbReference type="GO" id="GO:0007156">
    <property type="term" value="P:homophilic cell adhesion via plasma membrane adhesion molecules"/>
    <property type="evidence" value="ECO:0007669"/>
    <property type="project" value="InterPro"/>
</dbReference>
<feature type="domain" description="Cadherin" evidence="16">
    <location>
        <begin position="125"/>
        <end position="236"/>
    </location>
</feature>
<evidence type="ECO:0000313" key="18">
    <source>
        <dbReference type="Proteomes" id="UP000014500"/>
    </source>
</evidence>
<keyword evidence="4" id="KW-0812">Transmembrane</keyword>
<dbReference type="SUPFAM" id="SSF49313">
    <property type="entry name" value="Cadherin-like"/>
    <property type="match status" value="13"/>
</dbReference>
<dbReference type="FunFam" id="2.60.40.60:FF:000118">
    <property type="entry name" value="protocadherin Fat 4"/>
    <property type="match status" value="1"/>
</dbReference>
<evidence type="ECO:0000256" key="10">
    <source>
        <dbReference type="ARBA" id="ARBA00022989"/>
    </source>
</evidence>
<keyword evidence="3" id="KW-0245">EGF-like domain</keyword>
<feature type="domain" description="Cadherin" evidence="16">
    <location>
        <begin position="1134"/>
        <end position="1241"/>
    </location>
</feature>
<evidence type="ECO:0000256" key="15">
    <source>
        <dbReference type="PROSITE-ProRule" id="PRU00043"/>
    </source>
</evidence>
<dbReference type="PROSITE" id="PS00232">
    <property type="entry name" value="CADHERIN_1"/>
    <property type="match status" value="8"/>
</dbReference>
<evidence type="ECO:0000256" key="4">
    <source>
        <dbReference type="ARBA" id="ARBA00022692"/>
    </source>
</evidence>
<dbReference type="GO" id="GO:0048589">
    <property type="term" value="P:developmental growth"/>
    <property type="evidence" value="ECO:0007669"/>
    <property type="project" value="UniProtKB-ARBA"/>
</dbReference>
<dbReference type="EMBL" id="AFFK01020101">
    <property type="status" value="NOT_ANNOTATED_CDS"/>
    <property type="molecule type" value="Genomic_DNA"/>
</dbReference>
<keyword evidence="10" id="KW-1133">Transmembrane helix</keyword>
<dbReference type="PROSITE" id="PS50268">
    <property type="entry name" value="CADHERIN_2"/>
    <property type="match status" value="13"/>
</dbReference>
<keyword evidence="2" id="KW-1003">Cell membrane</keyword>
<dbReference type="PRINTS" id="PR00205">
    <property type="entry name" value="CADHERIN"/>
</dbReference>
<comment type="function">
    <text evidence="14">Cadherins are calcium-dependent cell adhesion proteins. They preferentially interact with themselves in a homophilic manner in connecting cells.</text>
</comment>
<keyword evidence="5" id="KW-0479">Metal-binding</keyword>
<protein>
    <recommendedName>
        <fullName evidence="16">Cadherin domain-containing protein</fullName>
    </recommendedName>
</protein>
<comment type="subcellular location">
    <subcellularLocation>
        <location evidence="1">Cell membrane</location>
        <topology evidence="1">Single-pass type I membrane protein</topology>
    </subcellularLocation>
</comment>
<dbReference type="SMART" id="SM00112">
    <property type="entry name" value="CA"/>
    <property type="match status" value="13"/>
</dbReference>
<feature type="domain" description="Cadherin" evidence="16">
    <location>
        <begin position="463"/>
        <end position="575"/>
    </location>
</feature>
<evidence type="ECO:0000259" key="16">
    <source>
        <dbReference type="PROSITE" id="PS50268"/>
    </source>
</evidence>
<evidence type="ECO:0000256" key="2">
    <source>
        <dbReference type="ARBA" id="ARBA00022475"/>
    </source>
</evidence>
<evidence type="ECO:0000256" key="7">
    <source>
        <dbReference type="ARBA" id="ARBA00022737"/>
    </source>
</evidence>
<feature type="domain" description="Cadherin" evidence="16">
    <location>
        <begin position="237"/>
        <end position="352"/>
    </location>
</feature>
<dbReference type="PhylomeDB" id="T1IXK9"/>
<dbReference type="FunFam" id="2.60.40.60:FF:000168">
    <property type="entry name" value="Cadherin-related family member 2"/>
    <property type="match status" value="1"/>
</dbReference>
<feature type="domain" description="Cadherin" evidence="16">
    <location>
        <begin position="808"/>
        <end position="911"/>
    </location>
</feature>
<dbReference type="Gene3D" id="2.60.40.60">
    <property type="entry name" value="Cadherins"/>
    <property type="match status" value="13"/>
</dbReference>
<feature type="domain" description="Cadherin" evidence="16">
    <location>
        <begin position="1031"/>
        <end position="1131"/>
    </location>
</feature>
<reference evidence="17" key="2">
    <citation type="submission" date="2015-02" db="UniProtKB">
        <authorList>
            <consortium name="EnsemblMetazoa"/>
        </authorList>
    </citation>
    <scope>IDENTIFICATION</scope>
</reference>
<keyword evidence="9" id="KW-0130">Cell adhesion</keyword>
<evidence type="ECO:0000256" key="12">
    <source>
        <dbReference type="ARBA" id="ARBA00023157"/>
    </source>
</evidence>
<feature type="domain" description="Cadherin" evidence="16">
    <location>
        <begin position="688"/>
        <end position="807"/>
    </location>
</feature>
<keyword evidence="18" id="KW-1185">Reference proteome</keyword>
<evidence type="ECO:0000256" key="1">
    <source>
        <dbReference type="ARBA" id="ARBA00004251"/>
    </source>
</evidence>
<dbReference type="FunFam" id="2.60.40.60:FF:000039">
    <property type="entry name" value="FAT atypical cadherin 3"/>
    <property type="match status" value="1"/>
</dbReference>
<keyword evidence="13" id="KW-0325">Glycoprotein</keyword>
<feature type="domain" description="Cadherin" evidence="16">
    <location>
        <begin position="576"/>
        <end position="688"/>
    </location>
</feature>
<dbReference type="FunFam" id="2.60.40.60:FF:000306">
    <property type="entry name" value="Cadherin 23"/>
    <property type="match status" value="1"/>
</dbReference>
<dbReference type="CDD" id="cd11304">
    <property type="entry name" value="Cadherin_repeat"/>
    <property type="match status" value="12"/>
</dbReference>
<evidence type="ECO:0000256" key="13">
    <source>
        <dbReference type="ARBA" id="ARBA00023180"/>
    </source>
</evidence>
<proteinExistence type="predicted"/>
<feature type="domain" description="Cadherin" evidence="16">
    <location>
        <begin position="353"/>
        <end position="462"/>
    </location>
</feature>
<dbReference type="OMA" id="DQGKNGT"/>
<dbReference type="FunFam" id="2.60.40.60:FF:000123">
    <property type="entry name" value="Protocadherin beta 4"/>
    <property type="match status" value="1"/>
</dbReference>
<dbReference type="Proteomes" id="UP000014500">
    <property type="component" value="Unassembled WGS sequence"/>
</dbReference>
<dbReference type="FunFam" id="2.60.40.60:FF:000092">
    <property type="entry name" value="Protocadherin 8"/>
    <property type="match status" value="1"/>
</dbReference>
<dbReference type="GO" id="GO:0005911">
    <property type="term" value="C:cell-cell junction"/>
    <property type="evidence" value="ECO:0007669"/>
    <property type="project" value="TreeGrafter"/>
</dbReference>
<dbReference type="InterPro" id="IPR002126">
    <property type="entry name" value="Cadherin-like_dom"/>
</dbReference>
<dbReference type="PANTHER" id="PTHR24025:SF23">
    <property type="entry name" value="NEURAL-CADHERIN"/>
    <property type="match status" value="1"/>
</dbReference>
<dbReference type="GO" id="GO:0007163">
    <property type="term" value="P:establishment or maintenance of cell polarity"/>
    <property type="evidence" value="ECO:0007669"/>
    <property type="project" value="UniProtKB-ARBA"/>
</dbReference>
<dbReference type="eggNOG" id="KOG3594">
    <property type="taxonomic scope" value="Eukaryota"/>
</dbReference>
<feature type="domain" description="Cadherin" evidence="16">
    <location>
        <begin position="912"/>
        <end position="1022"/>
    </location>
</feature>
<dbReference type="GO" id="GO:0005509">
    <property type="term" value="F:calcium ion binding"/>
    <property type="evidence" value="ECO:0007669"/>
    <property type="project" value="UniProtKB-UniRule"/>
</dbReference>
<dbReference type="InterPro" id="IPR050971">
    <property type="entry name" value="Cadherin-domain_protein"/>
</dbReference>
<evidence type="ECO:0000256" key="9">
    <source>
        <dbReference type="ARBA" id="ARBA00022889"/>
    </source>
</evidence>
<dbReference type="InterPro" id="IPR015919">
    <property type="entry name" value="Cadherin-like_sf"/>
</dbReference>